<dbReference type="HOGENOM" id="CLU_2295507_0_0_1"/>
<keyword evidence="2" id="KW-1185">Reference proteome</keyword>
<name>W1NQF3_AMBTC</name>
<evidence type="ECO:0000313" key="1">
    <source>
        <dbReference type="EMBL" id="ERM98002.1"/>
    </source>
</evidence>
<dbReference type="EMBL" id="KI395590">
    <property type="protein sequence ID" value="ERM98002.1"/>
    <property type="molecule type" value="Genomic_DNA"/>
</dbReference>
<gene>
    <name evidence="1" type="ORF">AMTR_s00120p00015920</name>
</gene>
<evidence type="ECO:0000313" key="2">
    <source>
        <dbReference type="Proteomes" id="UP000017836"/>
    </source>
</evidence>
<organism evidence="1 2">
    <name type="scientific">Amborella trichopoda</name>
    <dbReference type="NCBI Taxonomy" id="13333"/>
    <lineage>
        <taxon>Eukaryota</taxon>
        <taxon>Viridiplantae</taxon>
        <taxon>Streptophyta</taxon>
        <taxon>Embryophyta</taxon>
        <taxon>Tracheophyta</taxon>
        <taxon>Spermatophyta</taxon>
        <taxon>Magnoliopsida</taxon>
        <taxon>Amborellales</taxon>
        <taxon>Amborellaceae</taxon>
        <taxon>Amborella</taxon>
    </lineage>
</organism>
<dbReference type="Gramene" id="ERM98002">
    <property type="protein sequence ID" value="ERM98002"/>
    <property type="gene ID" value="AMTR_s00120p00015920"/>
</dbReference>
<sequence length="101" mass="11112">MLESDEEIVKEREGVDGVLLDDVEEVIVFPPLVFMPPMEESLLLLPSTLLLLPSTVAQPFMLASDAQLSAVDSEVEAKIALIDKMMFDTGMDFEVPIGVLF</sequence>
<dbReference type="Proteomes" id="UP000017836">
    <property type="component" value="Unassembled WGS sequence"/>
</dbReference>
<proteinExistence type="predicted"/>
<dbReference type="AlphaFoldDB" id="W1NQF3"/>
<accession>W1NQF3</accession>
<reference evidence="2" key="1">
    <citation type="journal article" date="2013" name="Science">
        <title>The Amborella genome and the evolution of flowering plants.</title>
        <authorList>
            <consortium name="Amborella Genome Project"/>
        </authorList>
    </citation>
    <scope>NUCLEOTIDE SEQUENCE [LARGE SCALE GENOMIC DNA]</scope>
</reference>
<protein>
    <submittedName>
        <fullName evidence="1">Uncharacterized protein</fullName>
    </submittedName>
</protein>